<sequence>MPTTGSLVYYSPQGHAEHAQIPPLQHFHHNSTSHSLPRRLRQTHGRFQRQYLRHYKNDPINPDEQKVEDNKVFSRATDRTRRRNFSITQKVTQYDATSSFSIQKYCFDYIFPKLDYTATTLVQILPVKDIHEKNGISDIFS</sequence>
<proteinExistence type="predicted"/>
<protein>
    <submittedName>
        <fullName evidence="1">Uncharacterized protein</fullName>
    </submittedName>
</protein>
<accession>A0ABR2MIE8</accession>
<dbReference type="EMBL" id="JBBWWR010000007">
    <property type="protein sequence ID" value="KAK8963761.1"/>
    <property type="molecule type" value="Genomic_DNA"/>
</dbReference>
<gene>
    <name evidence="1" type="ORF">KSP40_PGU018727</name>
</gene>
<name>A0ABR2MIE8_9ASPA</name>
<evidence type="ECO:0000313" key="2">
    <source>
        <dbReference type="Proteomes" id="UP001412067"/>
    </source>
</evidence>
<keyword evidence="2" id="KW-1185">Reference proteome</keyword>
<organism evidence="1 2">
    <name type="scientific">Platanthera guangdongensis</name>
    <dbReference type="NCBI Taxonomy" id="2320717"/>
    <lineage>
        <taxon>Eukaryota</taxon>
        <taxon>Viridiplantae</taxon>
        <taxon>Streptophyta</taxon>
        <taxon>Embryophyta</taxon>
        <taxon>Tracheophyta</taxon>
        <taxon>Spermatophyta</taxon>
        <taxon>Magnoliopsida</taxon>
        <taxon>Liliopsida</taxon>
        <taxon>Asparagales</taxon>
        <taxon>Orchidaceae</taxon>
        <taxon>Orchidoideae</taxon>
        <taxon>Orchideae</taxon>
        <taxon>Orchidinae</taxon>
        <taxon>Platanthera</taxon>
    </lineage>
</organism>
<comment type="caution">
    <text evidence="1">The sequence shown here is derived from an EMBL/GenBank/DDBJ whole genome shotgun (WGS) entry which is preliminary data.</text>
</comment>
<dbReference type="Proteomes" id="UP001412067">
    <property type="component" value="Unassembled WGS sequence"/>
</dbReference>
<evidence type="ECO:0000313" key="1">
    <source>
        <dbReference type="EMBL" id="KAK8963761.1"/>
    </source>
</evidence>
<reference evidence="1 2" key="1">
    <citation type="journal article" date="2022" name="Nat. Plants">
        <title>Genomes of leafy and leafless Platanthera orchids illuminate the evolution of mycoheterotrophy.</title>
        <authorList>
            <person name="Li M.H."/>
            <person name="Liu K.W."/>
            <person name="Li Z."/>
            <person name="Lu H.C."/>
            <person name="Ye Q.L."/>
            <person name="Zhang D."/>
            <person name="Wang J.Y."/>
            <person name="Li Y.F."/>
            <person name="Zhong Z.M."/>
            <person name="Liu X."/>
            <person name="Yu X."/>
            <person name="Liu D.K."/>
            <person name="Tu X.D."/>
            <person name="Liu B."/>
            <person name="Hao Y."/>
            <person name="Liao X.Y."/>
            <person name="Jiang Y.T."/>
            <person name="Sun W.H."/>
            <person name="Chen J."/>
            <person name="Chen Y.Q."/>
            <person name="Ai Y."/>
            <person name="Zhai J.W."/>
            <person name="Wu S.S."/>
            <person name="Zhou Z."/>
            <person name="Hsiao Y.Y."/>
            <person name="Wu W.L."/>
            <person name="Chen Y.Y."/>
            <person name="Lin Y.F."/>
            <person name="Hsu J.L."/>
            <person name="Li C.Y."/>
            <person name="Wang Z.W."/>
            <person name="Zhao X."/>
            <person name="Zhong W.Y."/>
            <person name="Ma X.K."/>
            <person name="Ma L."/>
            <person name="Huang J."/>
            <person name="Chen G.Z."/>
            <person name="Huang M.Z."/>
            <person name="Huang L."/>
            <person name="Peng D.H."/>
            <person name="Luo Y.B."/>
            <person name="Zou S.Q."/>
            <person name="Chen S.P."/>
            <person name="Lan S."/>
            <person name="Tsai W.C."/>
            <person name="Van de Peer Y."/>
            <person name="Liu Z.J."/>
        </authorList>
    </citation>
    <scope>NUCLEOTIDE SEQUENCE [LARGE SCALE GENOMIC DNA]</scope>
    <source>
        <strain evidence="1">Lor288</strain>
    </source>
</reference>